<dbReference type="Proteomes" id="UP000186437">
    <property type="component" value="Unassembled WGS sequence"/>
</dbReference>
<dbReference type="AlphaFoldDB" id="A0A1Q8EA69"/>
<evidence type="ECO:0000313" key="4">
    <source>
        <dbReference type="EMBL" id="TFU31421.1"/>
    </source>
</evidence>
<dbReference type="EMBL" id="MSJL01000067">
    <property type="protein sequence ID" value="OLF48678.1"/>
    <property type="molecule type" value="Genomic_DNA"/>
</dbReference>
<reference evidence="2" key="2">
    <citation type="submission" date="2016-12" db="EMBL/GenBank/DDBJ databases">
        <authorList>
            <person name="Song W.-J."/>
            <person name="Kurnit D.M."/>
        </authorList>
    </citation>
    <scope>NUCLEOTIDE SEQUENCE [LARGE SCALE GENOMIC DNA]</scope>
    <source>
        <strain evidence="2">ATCC 51725</strain>
    </source>
</reference>
<dbReference type="CDD" id="cd00371">
    <property type="entry name" value="HMA"/>
    <property type="match status" value="1"/>
</dbReference>
<gene>
    <name evidence="2" type="ORF">BU200_09685</name>
    <name evidence="4" type="ORF">E4U01_02640</name>
    <name evidence="3" type="ORF">NCTC12957_00544</name>
</gene>
<feature type="domain" description="HMA" evidence="1">
    <location>
        <begin position="1"/>
        <end position="65"/>
    </location>
</feature>
<dbReference type="Pfam" id="PF00403">
    <property type="entry name" value="HMA"/>
    <property type="match status" value="1"/>
</dbReference>
<proteinExistence type="predicted"/>
<evidence type="ECO:0000313" key="3">
    <source>
        <dbReference type="EMBL" id="SUN06256.1"/>
    </source>
</evidence>
<reference evidence="3 6" key="3">
    <citation type="submission" date="2018-06" db="EMBL/GenBank/DDBJ databases">
        <authorList>
            <consortium name="Pathogen Informatics"/>
            <person name="Doyle S."/>
        </authorList>
    </citation>
    <scope>NUCLEOTIDE SEQUENCE [LARGE SCALE GENOMIC DNA]</scope>
    <source>
        <strain evidence="3 6">NCTC12957</strain>
    </source>
</reference>
<evidence type="ECO:0000259" key="1">
    <source>
        <dbReference type="PROSITE" id="PS50846"/>
    </source>
</evidence>
<keyword evidence="5" id="KW-1185">Reference proteome</keyword>
<evidence type="ECO:0000313" key="7">
    <source>
        <dbReference type="Proteomes" id="UP000297747"/>
    </source>
</evidence>
<reference evidence="5" key="1">
    <citation type="submission" date="2016-12" db="EMBL/GenBank/DDBJ databases">
        <authorList>
            <person name="Gulvik C.A."/>
        </authorList>
    </citation>
    <scope>NUCLEOTIDE SEQUENCE [LARGE SCALE GENOMIC DNA]</scope>
    <source>
        <strain evidence="5">ATCC 51725</strain>
    </source>
</reference>
<dbReference type="SUPFAM" id="SSF55008">
    <property type="entry name" value="HMA, heavy metal-associated domain"/>
    <property type="match status" value="1"/>
</dbReference>
<protein>
    <submittedName>
        <fullName evidence="3">Copper chaperone</fullName>
    </submittedName>
    <submittedName>
        <fullName evidence="2">Copper resistance protein CopZ</fullName>
    </submittedName>
    <submittedName>
        <fullName evidence="4">Heavy-metal-associated domain-containing protein</fullName>
    </submittedName>
</protein>
<sequence>MQTVKLNNLSCQNCVKHVTEHFKSMSGVAEVTIDLDQQVATVETSVHHSLEDYQASLADTVYEAVELT</sequence>
<evidence type="ECO:0000313" key="6">
    <source>
        <dbReference type="Proteomes" id="UP000255213"/>
    </source>
</evidence>
<dbReference type="EMBL" id="SPQA01000005">
    <property type="protein sequence ID" value="TFU31421.1"/>
    <property type="molecule type" value="Genomic_DNA"/>
</dbReference>
<dbReference type="PROSITE" id="PS50846">
    <property type="entry name" value="HMA_2"/>
    <property type="match status" value="1"/>
</dbReference>
<dbReference type="InterPro" id="IPR036163">
    <property type="entry name" value="HMA_dom_sf"/>
</dbReference>
<name>A0A1Q8EA69_STRAI</name>
<dbReference type="Gene3D" id="3.30.70.100">
    <property type="match status" value="1"/>
</dbReference>
<evidence type="ECO:0000313" key="2">
    <source>
        <dbReference type="EMBL" id="OLF48678.1"/>
    </source>
</evidence>
<dbReference type="RefSeq" id="WP_075099948.1">
    <property type="nucleotide sequence ID" value="NZ_CAKOCW010000019.1"/>
</dbReference>
<evidence type="ECO:0000313" key="5">
    <source>
        <dbReference type="Proteomes" id="UP000186437"/>
    </source>
</evidence>
<dbReference type="InterPro" id="IPR006121">
    <property type="entry name" value="HMA_dom"/>
</dbReference>
<reference evidence="4 7" key="4">
    <citation type="submission" date="2019-03" db="EMBL/GenBank/DDBJ databases">
        <title>Diversity of the mouse oral microbiome.</title>
        <authorList>
            <person name="Joseph S."/>
            <person name="Aduse-Opoku J."/>
            <person name="Curtis M."/>
            <person name="Wade W."/>
            <person name="Hashim A."/>
        </authorList>
    </citation>
    <scope>NUCLEOTIDE SEQUENCE [LARGE SCALE GENOMIC DNA]</scope>
    <source>
        <strain evidence="4 7">HT4</strain>
    </source>
</reference>
<dbReference type="EMBL" id="UHEN01000001">
    <property type="protein sequence ID" value="SUN06256.1"/>
    <property type="molecule type" value="Genomic_DNA"/>
</dbReference>
<organism evidence="2 5">
    <name type="scientific">Streptococcus acidominimus</name>
    <dbReference type="NCBI Taxonomy" id="1326"/>
    <lineage>
        <taxon>Bacteria</taxon>
        <taxon>Bacillati</taxon>
        <taxon>Bacillota</taxon>
        <taxon>Bacilli</taxon>
        <taxon>Lactobacillales</taxon>
        <taxon>Streptococcaceae</taxon>
        <taxon>Streptococcus</taxon>
    </lineage>
</organism>
<dbReference type="Proteomes" id="UP000255213">
    <property type="component" value="Unassembled WGS sequence"/>
</dbReference>
<accession>A0A1Q8EA69</accession>
<dbReference type="Proteomes" id="UP000297747">
    <property type="component" value="Unassembled WGS sequence"/>
</dbReference>
<dbReference type="GO" id="GO:0046872">
    <property type="term" value="F:metal ion binding"/>
    <property type="evidence" value="ECO:0007669"/>
    <property type="project" value="InterPro"/>
</dbReference>
<dbReference type="OrthoDB" id="9813965at2"/>